<comment type="similarity">
    <text evidence="2">Belongs to the TRAFAC class myosin-kinesin ATPase superfamily. Kinesin family.</text>
</comment>
<feature type="domain" description="Kinesin motor" evidence="3">
    <location>
        <begin position="1"/>
        <end position="101"/>
    </location>
</feature>
<dbReference type="InterPro" id="IPR027640">
    <property type="entry name" value="Kinesin-like_fam"/>
</dbReference>
<gene>
    <name evidence="4" type="ORF">POM88_040531</name>
</gene>
<evidence type="ECO:0000313" key="5">
    <source>
        <dbReference type="Proteomes" id="UP001237642"/>
    </source>
</evidence>
<dbReference type="InterPro" id="IPR001752">
    <property type="entry name" value="Kinesin_motor_dom"/>
</dbReference>
<evidence type="ECO:0000313" key="4">
    <source>
        <dbReference type="EMBL" id="KAK1364970.1"/>
    </source>
</evidence>
<dbReference type="GO" id="GO:0003777">
    <property type="term" value="F:microtubule motor activity"/>
    <property type="evidence" value="ECO:0007669"/>
    <property type="project" value="InterPro"/>
</dbReference>
<organism evidence="4 5">
    <name type="scientific">Heracleum sosnowskyi</name>
    <dbReference type="NCBI Taxonomy" id="360622"/>
    <lineage>
        <taxon>Eukaryota</taxon>
        <taxon>Viridiplantae</taxon>
        <taxon>Streptophyta</taxon>
        <taxon>Embryophyta</taxon>
        <taxon>Tracheophyta</taxon>
        <taxon>Spermatophyta</taxon>
        <taxon>Magnoliopsida</taxon>
        <taxon>eudicotyledons</taxon>
        <taxon>Gunneridae</taxon>
        <taxon>Pentapetalae</taxon>
        <taxon>asterids</taxon>
        <taxon>campanulids</taxon>
        <taxon>Apiales</taxon>
        <taxon>Apiaceae</taxon>
        <taxon>Apioideae</taxon>
        <taxon>apioid superclade</taxon>
        <taxon>Tordylieae</taxon>
        <taxon>Tordyliinae</taxon>
        <taxon>Heracleum</taxon>
    </lineage>
</organism>
<reference evidence="4" key="2">
    <citation type="submission" date="2023-05" db="EMBL/GenBank/DDBJ databases">
        <authorList>
            <person name="Schelkunov M.I."/>
        </authorList>
    </citation>
    <scope>NUCLEOTIDE SEQUENCE</scope>
    <source>
        <strain evidence="4">Hsosn_3</strain>
        <tissue evidence="4">Leaf</tissue>
    </source>
</reference>
<dbReference type="InterPro" id="IPR036961">
    <property type="entry name" value="Kinesin_motor_dom_sf"/>
</dbReference>
<name>A0AAD8HCG1_9APIA</name>
<feature type="binding site" evidence="2">
    <location>
        <begin position="80"/>
        <end position="87"/>
    </location>
    <ligand>
        <name>ATP</name>
        <dbReference type="ChEBI" id="CHEBI:30616"/>
    </ligand>
</feature>
<dbReference type="EMBL" id="JAUIZM010000009">
    <property type="protein sequence ID" value="KAK1364970.1"/>
    <property type="molecule type" value="Genomic_DNA"/>
</dbReference>
<keyword evidence="5" id="KW-1185">Reference proteome</keyword>
<dbReference type="GO" id="GO:0007018">
    <property type="term" value="P:microtubule-based movement"/>
    <property type="evidence" value="ECO:0007669"/>
    <property type="project" value="InterPro"/>
</dbReference>
<keyword evidence="2" id="KW-0547">Nucleotide-binding</keyword>
<dbReference type="InterPro" id="IPR027417">
    <property type="entry name" value="P-loop_NTPase"/>
</dbReference>
<reference evidence="4" key="1">
    <citation type="submission" date="2023-02" db="EMBL/GenBank/DDBJ databases">
        <title>Genome of toxic invasive species Heracleum sosnowskyi carries increased number of genes despite the absence of recent whole-genome duplications.</title>
        <authorList>
            <person name="Schelkunov M."/>
            <person name="Shtratnikova V."/>
            <person name="Makarenko M."/>
            <person name="Klepikova A."/>
            <person name="Omelchenko D."/>
            <person name="Novikova G."/>
            <person name="Obukhova E."/>
            <person name="Bogdanov V."/>
            <person name="Penin A."/>
            <person name="Logacheva M."/>
        </authorList>
    </citation>
    <scope>NUCLEOTIDE SEQUENCE</scope>
    <source>
        <strain evidence="4">Hsosn_3</strain>
        <tissue evidence="4">Leaf</tissue>
    </source>
</reference>
<comment type="caution">
    <text evidence="4">The sequence shown here is derived from an EMBL/GenBank/DDBJ whole genome shotgun (WGS) entry which is preliminary data.</text>
</comment>
<keyword evidence="1 2" id="KW-0505">Motor protein</keyword>
<accession>A0AAD8HCG1</accession>
<protein>
    <recommendedName>
        <fullName evidence="3">Kinesin motor domain-containing protein</fullName>
    </recommendedName>
</protein>
<evidence type="ECO:0000259" key="3">
    <source>
        <dbReference type="PROSITE" id="PS50067"/>
    </source>
</evidence>
<dbReference type="PANTHER" id="PTHR47968">
    <property type="entry name" value="CENTROMERE PROTEIN E"/>
    <property type="match status" value="1"/>
</dbReference>
<dbReference type="Gene3D" id="3.40.850.10">
    <property type="entry name" value="Kinesin motor domain"/>
    <property type="match status" value="1"/>
</dbReference>
<sequence length="101" mass="11257">MCHGSDREYQIGDELAWYADGDKIVRNEYNLMTSYAFDKVFGPSTATQDVYELRANQLRLSVAYSNSKNSDTVGTVFAYGVTSSGKTHAMHLVQSNSMNET</sequence>
<proteinExistence type="inferred from homology"/>
<dbReference type="PROSITE" id="PS50067">
    <property type="entry name" value="KINESIN_MOTOR_2"/>
    <property type="match status" value="1"/>
</dbReference>
<dbReference type="Pfam" id="PF00225">
    <property type="entry name" value="Kinesin"/>
    <property type="match status" value="1"/>
</dbReference>
<dbReference type="AlphaFoldDB" id="A0AAD8HCG1"/>
<dbReference type="GO" id="GO:0005524">
    <property type="term" value="F:ATP binding"/>
    <property type="evidence" value="ECO:0007669"/>
    <property type="project" value="UniProtKB-UniRule"/>
</dbReference>
<evidence type="ECO:0000256" key="2">
    <source>
        <dbReference type="PROSITE-ProRule" id="PRU00283"/>
    </source>
</evidence>
<dbReference type="Proteomes" id="UP001237642">
    <property type="component" value="Unassembled WGS sequence"/>
</dbReference>
<dbReference type="PANTHER" id="PTHR47968:SF35">
    <property type="entry name" value="KINESIN-LIKE PROTEIN KIN-7D, MITOCHONDRIAL ISOFORM X1"/>
    <property type="match status" value="1"/>
</dbReference>
<dbReference type="GO" id="GO:0008017">
    <property type="term" value="F:microtubule binding"/>
    <property type="evidence" value="ECO:0007669"/>
    <property type="project" value="InterPro"/>
</dbReference>
<dbReference type="SUPFAM" id="SSF52540">
    <property type="entry name" value="P-loop containing nucleoside triphosphate hydrolases"/>
    <property type="match status" value="1"/>
</dbReference>
<evidence type="ECO:0000256" key="1">
    <source>
        <dbReference type="ARBA" id="ARBA00023175"/>
    </source>
</evidence>
<keyword evidence="2" id="KW-0067">ATP-binding</keyword>